<dbReference type="Pfam" id="PF08241">
    <property type="entry name" value="Methyltransf_11"/>
    <property type="match status" value="1"/>
</dbReference>
<organism evidence="5 6">
    <name type="scientific">Candidatus Avichristensenella intestinipullorum</name>
    <dbReference type="NCBI Taxonomy" id="2840693"/>
    <lineage>
        <taxon>Bacteria</taxon>
        <taxon>Bacillati</taxon>
        <taxon>Bacillota</taxon>
        <taxon>Clostridia</taxon>
        <taxon>Candidatus Avichristensenella</taxon>
    </lineage>
</organism>
<keyword evidence="1 5" id="KW-0489">Methyltransferase</keyword>
<dbReference type="Gene3D" id="3.40.50.150">
    <property type="entry name" value="Vaccinia Virus protein VP39"/>
    <property type="match status" value="1"/>
</dbReference>
<proteinExistence type="predicted"/>
<dbReference type="GO" id="GO:0008757">
    <property type="term" value="F:S-adenosylmethionine-dependent methyltransferase activity"/>
    <property type="evidence" value="ECO:0007669"/>
    <property type="project" value="InterPro"/>
</dbReference>
<evidence type="ECO:0000313" key="5">
    <source>
        <dbReference type="EMBL" id="HIQ62685.1"/>
    </source>
</evidence>
<evidence type="ECO:0000256" key="1">
    <source>
        <dbReference type="ARBA" id="ARBA00022603"/>
    </source>
</evidence>
<evidence type="ECO:0000313" key="6">
    <source>
        <dbReference type="Proteomes" id="UP000886819"/>
    </source>
</evidence>
<evidence type="ECO:0000259" key="4">
    <source>
        <dbReference type="Pfam" id="PF08241"/>
    </source>
</evidence>
<comment type="caution">
    <text evidence="5">The sequence shown here is derived from an EMBL/GenBank/DDBJ whole genome shotgun (WGS) entry which is preliminary data.</text>
</comment>
<name>A0A9D0YXI2_9FIRM</name>
<dbReference type="CDD" id="cd02440">
    <property type="entry name" value="AdoMet_MTases"/>
    <property type="match status" value="1"/>
</dbReference>
<dbReference type="InterPro" id="IPR029063">
    <property type="entry name" value="SAM-dependent_MTases_sf"/>
</dbReference>
<evidence type="ECO:0000256" key="2">
    <source>
        <dbReference type="ARBA" id="ARBA00022679"/>
    </source>
</evidence>
<dbReference type="AlphaFoldDB" id="A0A9D0YXI2"/>
<reference evidence="5" key="2">
    <citation type="journal article" date="2021" name="PeerJ">
        <title>Extensive microbial diversity within the chicken gut microbiome revealed by metagenomics and culture.</title>
        <authorList>
            <person name="Gilroy R."/>
            <person name="Ravi A."/>
            <person name="Getino M."/>
            <person name="Pursley I."/>
            <person name="Horton D.L."/>
            <person name="Alikhan N.F."/>
            <person name="Baker D."/>
            <person name="Gharbi K."/>
            <person name="Hall N."/>
            <person name="Watson M."/>
            <person name="Adriaenssens E.M."/>
            <person name="Foster-Nyarko E."/>
            <person name="Jarju S."/>
            <person name="Secka A."/>
            <person name="Antonio M."/>
            <person name="Oren A."/>
            <person name="Chaudhuri R.R."/>
            <person name="La Ragione R."/>
            <person name="Hildebrand F."/>
            <person name="Pallen M.J."/>
        </authorList>
    </citation>
    <scope>NUCLEOTIDE SEQUENCE</scope>
    <source>
        <strain evidence="5">ChiHile30-977</strain>
    </source>
</reference>
<dbReference type="GO" id="GO:0032259">
    <property type="term" value="P:methylation"/>
    <property type="evidence" value="ECO:0007669"/>
    <property type="project" value="UniProtKB-KW"/>
</dbReference>
<dbReference type="InterPro" id="IPR013216">
    <property type="entry name" value="Methyltransf_11"/>
</dbReference>
<dbReference type="SUPFAM" id="SSF53335">
    <property type="entry name" value="S-adenosyl-L-methionine-dependent methyltransferases"/>
    <property type="match status" value="1"/>
</dbReference>
<sequence>MAELYDDAAFFAAYARMDRSERGLEGAGEWPQMRALLPKLSGLRVLDLGCGYGWHCRYCAEQGAASVLGLDSSRSMLEQARRRNAHARVTYRLCGMERFGYPASAYDLVLSNLALHYLADLNTVYRRVSRTLAPGGTFLLNMEHPVFTAGVGQTWAAGPDGRSAFWPVDGYFFPGPRRTVFLGQTVEKQHHTLTQILMGLLDAGLRITAVVEPQPPEAWRERPGMEEEMRRPMMLLVRAEKPADSGEGTA</sequence>
<evidence type="ECO:0000256" key="3">
    <source>
        <dbReference type="ARBA" id="ARBA00022691"/>
    </source>
</evidence>
<dbReference type="EMBL" id="DVFI01000054">
    <property type="protein sequence ID" value="HIQ62685.1"/>
    <property type="molecule type" value="Genomic_DNA"/>
</dbReference>
<accession>A0A9D0YXI2</accession>
<keyword evidence="2" id="KW-0808">Transferase</keyword>
<keyword evidence="3" id="KW-0949">S-adenosyl-L-methionine</keyword>
<dbReference type="Proteomes" id="UP000886819">
    <property type="component" value="Unassembled WGS sequence"/>
</dbReference>
<feature type="domain" description="Methyltransferase type 11" evidence="4">
    <location>
        <begin position="46"/>
        <end position="139"/>
    </location>
</feature>
<gene>
    <name evidence="5" type="ORF">IAA66_03745</name>
</gene>
<dbReference type="PANTHER" id="PTHR43464">
    <property type="entry name" value="METHYLTRANSFERASE"/>
    <property type="match status" value="1"/>
</dbReference>
<dbReference type="PANTHER" id="PTHR43464:SF19">
    <property type="entry name" value="UBIQUINONE BIOSYNTHESIS O-METHYLTRANSFERASE, MITOCHONDRIAL"/>
    <property type="match status" value="1"/>
</dbReference>
<protein>
    <submittedName>
        <fullName evidence="5">Methyltransferase domain-containing protein</fullName>
    </submittedName>
</protein>
<reference evidence="5" key="1">
    <citation type="submission" date="2020-10" db="EMBL/GenBank/DDBJ databases">
        <authorList>
            <person name="Gilroy R."/>
        </authorList>
    </citation>
    <scope>NUCLEOTIDE SEQUENCE</scope>
    <source>
        <strain evidence="5">ChiHile30-977</strain>
    </source>
</reference>